<dbReference type="Pfam" id="PF02771">
    <property type="entry name" value="Acyl-CoA_dh_N"/>
    <property type="match status" value="1"/>
</dbReference>
<dbReference type="Gene3D" id="1.10.540.10">
    <property type="entry name" value="Acyl-CoA dehydrogenase/oxidase, N-terminal domain"/>
    <property type="match status" value="1"/>
</dbReference>
<evidence type="ECO:0000256" key="5">
    <source>
        <dbReference type="ARBA" id="ARBA00023002"/>
    </source>
</evidence>
<evidence type="ECO:0000256" key="1">
    <source>
        <dbReference type="ARBA" id="ARBA00001974"/>
    </source>
</evidence>
<keyword evidence="11" id="KW-1185">Reference proteome</keyword>
<dbReference type="FunFam" id="1.10.540.10:FF:000002">
    <property type="entry name" value="Acyl-CoA dehydrogenase FadE19"/>
    <property type="match status" value="1"/>
</dbReference>
<dbReference type="GO" id="GO:0050660">
    <property type="term" value="F:flavin adenine dinucleotide binding"/>
    <property type="evidence" value="ECO:0007669"/>
    <property type="project" value="InterPro"/>
</dbReference>
<evidence type="ECO:0000313" key="11">
    <source>
        <dbReference type="Proteomes" id="UP001055804"/>
    </source>
</evidence>
<dbReference type="Gene3D" id="1.20.140.10">
    <property type="entry name" value="Butyryl-CoA Dehydrogenase, subunit A, domain 3"/>
    <property type="match status" value="1"/>
</dbReference>
<dbReference type="SUPFAM" id="SSF56645">
    <property type="entry name" value="Acyl-CoA dehydrogenase NM domain-like"/>
    <property type="match status" value="1"/>
</dbReference>
<sequence length="378" mass="41441">MDFAFSAEQEQVRETVRRFCEKEIAPLVRAAEESETFPREIFRKWGETGLLGVRYPAEDGGSGFDKVSDCIIREELSYVSQAFASSWSAHTHLGIWPIWRAGTPEQRARFFHPALAGEKIACFGLSEPDVGSNIRALKTRAEKVDGGWKINGAKMYITNAPIADFMLLVARTSPELKPDAISIFIVELPCAGIDISKLGKEGIKASETGLLYIADAFVPDDCLLGGRTGTYPVVLDSLAENRVGVAANSLGMARAALDAATRYAREREVAGKRIGQYQAIAHKLADMATDIEAARWLVYYGAWRVDQGTLDTVTASKVKLFASEVAVRVSEQAIRIHGGSGIMREYPVGRIHRDSLVYVIGEGTSDIQRNLIARGLEL</sequence>
<evidence type="ECO:0000256" key="3">
    <source>
        <dbReference type="ARBA" id="ARBA00022630"/>
    </source>
</evidence>
<dbReference type="InterPro" id="IPR009075">
    <property type="entry name" value="AcylCo_DH/oxidase_C"/>
</dbReference>
<dbReference type="Proteomes" id="UP001055804">
    <property type="component" value="Unassembled WGS sequence"/>
</dbReference>
<feature type="domain" description="Acyl-CoA dehydrogenase/oxidase C-terminal" evidence="7">
    <location>
        <begin position="233"/>
        <end position="376"/>
    </location>
</feature>
<comment type="caution">
    <text evidence="10">The sequence shown here is derived from an EMBL/GenBank/DDBJ whole genome shotgun (WGS) entry which is preliminary data.</text>
</comment>
<comment type="cofactor">
    <cofactor evidence="1 6">
        <name>FAD</name>
        <dbReference type="ChEBI" id="CHEBI:57692"/>
    </cofactor>
</comment>
<evidence type="ECO:0000256" key="2">
    <source>
        <dbReference type="ARBA" id="ARBA00009347"/>
    </source>
</evidence>
<feature type="domain" description="Acyl-CoA dehydrogenase/oxidase N-terminal" evidence="9">
    <location>
        <begin position="6"/>
        <end position="118"/>
    </location>
</feature>
<name>A0A9J6PCG5_9PROT</name>
<organism evidence="10 11">
    <name type="scientific">Futiania mangrovi</name>
    <dbReference type="NCBI Taxonomy" id="2959716"/>
    <lineage>
        <taxon>Bacteria</taxon>
        <taxon>Pseudomonadati</taxon>
        <taxon>Pseudomonadota</taxon>
        <taxon>Alphaproteobacteria</taxon>
        <taxon>Futianiales</taxon>
        <taxon>Futianiaceae</taxon>
        <taxon>Futiania</taxon>
    </lineage>
</organism>
<dbReference type="RefSeq" id="WP_269332952.1">
    <property type="nucleotide sequence ID" value="NZ_JAMZFT010000002.1"/>
</dbReference>
<gene>
    <name evidence="10" type="ORF">NJQ99_11375</name>
</gene>
<accession>A0A9J6PCG5</accession>
<evidence type="ECO:0000256" key="4">
    <source>
        <dbReference type="ARBA" id="ARBA00022827"/>
    </source>
</evidence>
<dbReference type="SUPFAM" id="SSF47203">
    <property type="entry name" value="Acyl-CoA dehydrogenase C-terminal domain-like"/>
    <property type="match status" value="1"/>
</dbReference>
<dbReference type="GO" id="GO:0003995">
    <property type="term" value="F:acyl-CoA dehydrogenase activity"/>
    <property type="evidence" value="ECO:0007669"/>
    <property type="project" value="TreeGrafter"/>
</dbReference>
<dbReference type="InterPro" id="IPR046373">
    <property type="entry name" value="Acyl-CoA_Oxase/DH_mid-dom_sf"/>
</dbReference>
<dbReference type="InterPro" id="IPR037069">
    <property type="entry name" value="AcylCoA_DH/ox_N_sf"/>
</dbReference>
<comment type="similarity">
    <text evidence="2 6">Belongs to the acyl-CoA dehydrogenase family.</text>
</comment>
<evidence type="ECO:0000313" key="10">
    <source>
        <dbReference type="EMBL" id="MCP1337013.1"/>
    </source>
</evidence>
<protein>
    <submittedName>
        <fullName evidence="10">Acyl-CoA dehydrogenase family protein</fullName>
    </submittedName>
</protein>
<evidence type="ECO:0000259" key="8">
    <source>
        <dbReference type="Pfam" id="PF02770"/>
    </source>
</evidence>
<dbReference type="EMBL" id="JAMZFT010000002">
    <property type="protein sequence ID" value="MCP1337013.1"/>
    <property type="molecule type" value="Genomic_DNA"/>
</dbReference>
<dbReference type="InterPro" id="IPR036250">
    <property type="entry name" value="AcylCo_DH-like_C"/>
</dbReference>
<keyword evidence="3 6" id="KW-0285">Flavoprotein</keyword>
<feature type="domain" description="Acyl-CoA oxidase/dehydrogenase middle" evidence="8">
    <location>
        <begin position="122"/>
        <end position="215"/>
    </location>
</feature>
<dbReference type="InterPro" id="IPR006091">
    <property type="entry name" value="Acyl-CoA_Oxase/DH_mid-dom"/>
</dbReference>
<dbReference type="PANTHER" id="PTHR43884:SF12">
    <property type="entry name" value="ISOVALERYL-COA DEHYDROGENASE, MITOCHONDRIAL-RELATED"/>
    <property type="match status" value="1"/>
</dbReference>
<dbReference type="Gene3D" id="2.40.110.10">
    <property type="entry name" value="Butyryl-CoA Dehydrogenase, subunit A, domain 2"/>
    <property type="match status" value="1"/>
</dbReference>
<dbReference type="FunFam" id="1.20.140.10:FF:000001">
    <property type="entry name" value="Acyl-CoA dehydrogenase"/>
    <property type="match status" value="1"/>
</dbReference>
<evidence type="ECO:0000259" key="7">
    <source>
        <dbReference type="Pfam" id="PF00441"/>
    </source>
</evidence>
<evidence type="ECO:0000259" key="9">
    <source>
        <dbReference type="Pfam" id="PF02771"/>
    </source>
</evidence>
<dbReference type="Pfam" id="PF02770">
    <property type="entry name" value="Acyl-CoA_dh_M"/>
    <property type="match status" value="1"/>
</dbReference>
<keyword evidence="4 6" id="KW-0274">FAD</keyword>
<dbReference type="PANTHER" id="PTHR43884">
    <property type="entry name" value="ACYL-COA DEHYDROGENASE"/>
    <property type="match status" value="1"/>
</dbReference>
<reference evidence="10" key="1">
    <citation type="submission" date="2022-06" db="EMBL/GenBank/DDBJ databases">
        <title>Isolation and Genomics of Futiania mangrovii gen. nov., sp. nov., a Rare and Metabolically-versatile member in the Class Alphaproteobacteria.</title>
        <authorList>
            <person name="Liu L."/>
            <person name="Huang W.-C."/>
            <person name="Pan J."/>
            <person name="Li J."/>
            <person name="Huang Y."/>
            <person name="Du H."/>
            <person name="Liu Y."/>
            <person name="Li M."/>
        </authorList>
    </citation>
    <scope>NUCLEOTIDE SEQUENCE</scope>
    <source>
        <strain evidence="10">FT118</strain>
    </source>
</reference>
<dbReference type="AlphaFoldDB" id="A0A9J6PCG5"/>
<proteinExistence type="inferred from homology"/>
<evidence type="ECO:0000256" key="6">
    <source>
        <dbReference type="RuleBase" id="RU362125"/>
    </source>
</evidence>
<keyword evidence="5 6" id="KW-0560">Oxidoreductase</keyword>
<dbReference type="InterPro" id="IPR013786">
    <property type="entry name" value="AcylCoA_DH/ox_N"/>
</dbReference>
<dbReference type="Pfam" id="PF00441">
    <property type="entry name" value="Acyl-CoA_dh_1"/>
    <property type="match status" value="1"/>
</dbReference>
<dbReference type="InterPro" id="IPR009100">
    <property type="entry name" value="AcylCoA_DH/oxidase_NM_dom_sf"/>
</dbReference>